<evidence type="ECO:0000259" key="16">
    <source>
        <dbReference type="Pfam" id="PF08028"/>
    </source>
</evidence>
<evidence type="ECO:0000256" key="10">
    <source>
        <dbReference type="ARBA" id="ARBA00034345"/>
    </source>
</evidence>
<dbReference type="InterPro" id="IPR046373">
    <property type="entry name" value="Acyl-CoA_Oxase/DH_mid-dom_sf"/>
</dbReference>
<sequence>MTAEPAVDIAYYAGVTDEEFATWTSVAERVAAELAETALARDRANQDPVAELRLLREAGLLGFAAPRELGGGGGSLTQALKLSRIISAADGSIGQLLTYHYSNGVWTHILGTPEQRERIARGVGTEGWFQGSVSNPRDPGVTVERDGDGYRITGRRTFATGVAVADLITVLLYGDEPVNVVIPPDRPGLAFGDDWDNLGQRLTASGSVTFDGVVAHADEVLAGLGNGEADRRRDGLRGLFSQLIFAHLYAGIADGALQAAARYVREKGRPWPEATSRDVTEDPYHLQLLGRLSASLAAATALADAASEEFEAALALGADLTEERWGRLAILIDQAKAVTTETVLDVTHNIYQATGARSTANAVGLDIYWRNARTHTTHDPLPYRQREIGRHVLTGELPRPRQFADLAKAADATQGAAADTATAAAGTEAAER</sequence>
<dbReference type="RefSeq" id="WP_151538569.1">
    <property type="nucleotide sequence ID" value="NZ_WBMR01000007.1"/>
</dbReference>
<protein>
    <recommendedName>
        <fullName evidence="10">Dibenzothiophene monooxygenase</fullName>
        <ecNumber evidence="9">1.14.14.21</ecNumber>
    </recommendedName>
</protein>
<dbReference type="SUPFAM" id="SSF47203">
    <property type="entry name" value="Acyl-CoA dehydrogenase C-terminal domain-like"/>
    <property type="match status" value="1"/>
</dbReference>
<organism evidence="17 18">
    <name type="scientific">Actinomadura montaniterrae</name>
    <dbReference type="NCBI Taxonomy" id="1803903"/>
    <lineage>
        <taxon>Bacteria</taxon>
        <taxon>Bacillati</taxon>
        <taxon>Actinomycetota</taxon>
        <taxon>Actinomycetes</taxon>
        <taxon>Streptosporangiales</taxon>
        <taxon>Thermomonosporaceae</taxon>
        <taxon>Actinomadura</taxon>
    </lineage>
</organism>
<evidence type="ECO:0000256" key="12">
    <source>
        <dbReference type="ARBA" id="ARBA00048445"/>
    </source>
</evidence>
<dbReference type="Pfam" id="PF08028">
    <property type="entry name" value="Acyl-CoA_dh_2"/>
    <property type="match status" value="1"/>
</dbReference>
<dbReference type="EMBL" id="WBMR01000007">
    <property type="protein sequence ID" value="KAB2388219.1"/>
    <property type="molecule type" value="Genomic_DNA"/>
</dbReference>
<dbReference type="InterPro" id="IPR006091">
    <property type="entry name" value="Acyl-CoA_Oxase/DH_mid-dom"/>
</dbReference>
<evidence type="ECO:0000256" key="5">
    <source>
        <dbReference type="ARBA" id="ARBA00023002"/>
    </source>
</evidence>
<dbReference type="Pfam" id="PF02771">
    <property type="entry name" value="Acyl-CoA_dh_N"/>
    <property type="match status" value="1"/>
</dbReference>
<evidence type="ECO:0000256" key="9">
    <source>
        <dbReference type="ARBA" id="ARBA00034328"/>
    </source>
</evidence>
<dbReference type="PIRSF" id="PIRSF016578">
    <property type="entry name" value="HsaA"/>
    <property type="match status" value="1"/>
</dbReference>
<dbReference type="InterPro" id="IPR037069">
    <property type="entry name" value="AcylCoA_DH/ox_N_sf"/>
</dbReference>
<evidence type="ECO:0000256" key="13">
    <source>
        <dbReference type="ARBA" id="ARBA00049456"/>
    </source>
</evidence>
<evidence type="ECO:0000259" key="14">
    <source>
        <dbReference type="Pfam" id="PF02770"/>
    </source>
</evidence>
<dbReference type="GO" id="GO:0005737">
    <property type="term" value="C:cytoplasm"/>
    <property type="evidence" value="ECO:0007669"/>
    <property type="project" value="UniProtKB-SubCell"/>
</dbReference>
<feature type="domain" description="Acyl-CoA oxidase/dehydrogenase middle" evidence="14">
    <location>
        <begin position="134"/>
        <end position="213"/>
    </location>
</feature>
<comment type="similarity">
    <text evidence="8">Belongs to the DszC flavin monooxygenase family.</text>
</comment>
<comment type="catalytic activity">
    <reaction evidence="13">
        <text>dibenzothiophene + 2 FMNH2 + 2 O2 = dibenzothiophene 5,5-dioxide + 2 FMN + 2 H2O + 2 H(+)</text>
        <dbReference type="Rhea" id="RHEA:49072"/>
        <dbReference type="ChEBI" id="CHEBI:15377"/>
        <dbReference type="ChEBI" id="CHEBI:15378"/>
        <dbReference type="ChEBI" id="CHEBI:15379"/>
        <dbReference type="ChEBI" id="CHEBI:23681"/>
        <dbReference type="ChEBI" id="CHEBI:57618"/>
        <dbReference type="ChEBI" id="CHEBI:58210"/>
        <dbReference type="ChEBI" id="CHEBI:90356"/>
        <dbReference type="EC" id="1.14.14.21"/>
    </reaction>
</comment>
<dbReference type="InterPro" id="IPR013107">
    <property type="entry name" value="Acyl-CoA_DH_C"/>
</dbReference>
<keyword evidence="6 17" id="KW-0503">Monooxygenase</keyword>
<keyword evidence="18" id="KW-1185">Reference proteome</keyword>
<gene>
    <name evidence="17" type="ORF">F9B16_04670</name>
</gene>
<dbReference type="InterPro" id="IPR036250">
    <property type="entry name" value="AcylCo_DH-like_C"/>
</dbReference>
<dbReference type="InterPro" id="IPR009100">
    <property type="entry name" value="AcylCoA_DH/oxidase_NM_dom_sf"/>
</dbReference>
<evidence type="ECO:0000256" key="3">
    <source>
        <dbReference type="ARBA" id="ARBA00022643"/>
    </source>
</evidence>
<evidence type="ECO:0000256" key="7">
    <source>
        <dbReference type="ARBA" id="ARBA00034307"/>
    </source>
</evidence>
<comment type="caution">
    <text evidence="17">The sequence shown here is derived from an EMBL/GenBank/DDBJ whole genome shotgun (WGS) entry which is preliminary data.</text>
</comment>
<dbReference type="SUPFAM" id="SSF56645">
    <property type="entry name" value="Acyl-CoA dehydrogenase NM domain-like"/>
    <property type="match status" value="1"/>
</dbReference>
<comment type="pathway">
    <text evidence="7">Sulfur metabolism; dibenzothiophene degradation.</text>
</comment>
<dbReference type="GO" id="GO:0050660">
    <property type="term" value="F:flavin adenine dinucleotide binding"/>
    <property type="evidence" value="ECO:0007669"/>
    <property type="project" value="InterPro"/>
</dbReference>
<evidence type="ECO:0000256" key="8">
    <source>
        <dbReference type="ARBA" id="ARBA00034317"/>
    </source>
</evidence>
<name>A0A6L3W5E2_9ACTN</name>
<evidence type="ECO:0000256" key="11">
    <source>
        <dbReference type="ARBA" id="ARBA00047859"/>
    </source>
</evidence>
<dbReference type="AlphaFoldDB" id="A0A6L3W5E2"/>
<reference evidence="17 18" key="1">
    <citation type="submission" date="2019-09" db="EMBL/GenBank/DDBJ databases">
        <title>Actinomadura physcomitrii sp. nov., a novel actinomycete isolated from moss [Physcomitrium sphaericum (Ludw) Fuernr].</title>
        <authorList>
            <person name="Liu C."/>
            <person name="Zhuang X."/>
        </authorList>
    </citation>
    <scope>NUCLEOTIDE SEQUENCE [LARGE SCALE GENOMIC DNA]</scope>
    <source>
        <strain evidence="17 18">CYP1-1B</strain>
    </source>
</reference>
<keyword evidence="3" id="KW-0288">FMN</keyword>
<dbReference type="Proteomes" id="UP000483004">
    <property type="component" value="Unassembled WGS sequence"/>
</dbReference>
<dbReference type="OrthoDB" id="571684at2"/>
<comment type="catalytic activity">
    <reaction evidence="11">
        <text>dibenzothiophene + FMNH2 + O2 = dibenzothiophene 5-oxide + FMN + H2O + H(+)</text>
        <dbReference type="Rhea" id="RHEA:49076"/>
        <dbReference type="ChEBI" id="CHEBI:15377"/>
        <dbReference type="ChEBI" id="CHEBI:15378"/>
        <dbReference type="ChEBI" id="CHEBI:15379"/>
        <dbReference type="ChEBI" id="CHEBI:23681"/>
        <dbReference type="ChEBI" id="CHEBI:23683"/>
        <dbReference type="ChEBI" id="CHEBI:57618"/>
        <dbReference type="ChEBI" id="CHEBI:58210"/>
    </reaction>
</comment>
<dbReference type="GO" id="GO:0004497">
    <property type="term" value="F:monooxygenase activity"/>
    <property type="evidence" value="ECO:0007669"/>
    <property type="project" value="UniProtKB-KW"/>
</dbReference>
<keyword evidence="4" id="KW-0547">Nucleotide-binding</keyword>
<dbReference type="Pfam" id="PF02770">
    <property type="entry name" value="Acyl-CoA_dh_M"/>
    <property type="match status" value="1"/>
</dbReference>
<keyword evidence="5" id="KW-0560">Oxidoreductase</keyword>
<dbReference type="Gene3D" id="1.10.540.10">
    <property type="entry name" value="Acyl-CoA dehydrogenase/oxidase, N-terminal domain"/>
    <property type="match status" value="1"/>
</dbReference>
<evidence type="ECO:0000313" key="17">
    <source>
        <dbReference type="EMBL" id="KAB2388219.1"/>
    </source>
</evidence>
<evidence type="ECO:0000256" key="4">
    <source>
        <dbReference type="ARBA" id="ARBA00022741"/>
    </source>
</evidence>
<dbReference type="GO" id="GO:0008470">
    <property type="term" value="F:3-methylbutanoyl-CoA dehydrogenase activity"/>
    <property type="evidence" value="ECO:0007669"/>
    <property type="project" value="TreeGrafter"/>
</dbReference>
<comment type="subcellular location">
    <subcellularLocation>
        <location evidence="1">Cytoplasm</location>
    </subcellularLocation>
</comment>
<dbReference type="Gene3D" id="1.20.140.10">
    <property type="entry name" value="Butyryl-CoA Dehydrogenase, subunit A, domain 3"/>
    <property type="match status" value="1"/>
</dbReference>
<accession>A0A6L3W5E2</accession>
<keyword evidence="2" id="KW-0285">Flavoprotein</keyword>
<evidence type="ECO:0000259" key="15">
    <source>
        <dbReference type="Pfam" id="PF02771"/>
    </source>
</evidence>
<comment type="catalytic activity">
    <reaction evidence="12">
        <text>dibenzothiophene 5-oxide + FMNH2 + O2 = dibenzothiophene 5,5-dioxide + FMN + H2O + H(+)</text>
        <dbReference type="Rhea" id="RHEA:49080"/>
        <dbReference type="ChEBI" id="CHEBI:15377"/>
        <dbReference type="ChEBI" id="CHEBI:15378"/>
        <dbReference type="ChEBI" id="CHEBI:15379"/>
        <dbReference type="ChEBI" id="CHEBI:23683"/>
        <dbReference type="ChEBI" id="CHEBI:57618"/>
        <dbReference type="ChEBI" id="CHEBI:58210"/>
        <dbReference type="ChEBI" id="CHEBI:90356"/>
    </reaction>
</comment>
<evidence type="ECO:0000256" key="1">
    <source>
        <dbReference type="ARBA" id="ARBA00004496"/>
    </source>
</evidence>
<feature type="domain" description="Acyl-CoA dehydrogenase/oxidase N-terminal" evidence="15">
    <location>
        <begin position="16"/>
        <end position="120"/>
    </location>
</feature>
<dbReference type="GO" id="GO:0006552">
    <property type="term" value="P:L-leucine catabolic process"/>
    <property type="evidence" value="ECO:0007669"/>
    <property type="project" value="TreeGrafter"/>
</dbReference>
<dbReference type="Gene3D" id="2.40.110.10">
    <property type="entry name" value="Butyryl-CoA Dehydrogenase, subunit A, domain 2"/>
    <property type="match status" value="1"/>
</dbReference>
<proteinExistence type="inferred from homology"/>
<feature type="domain" description="Acyl-CoA dehydrogenase C-terminal" evidence="16">
    <location>
        <begin position="244"/>
        <end position="378"/>
    </location>
</feature>
<dbReference type="PANTHER" id="PTHR43884:SF12">
    <property type="entry name" value="ISOVALERYL-COA DEHYDROGENASE, MITOCHONDRIAL-RELATED"/>
    <property type="match status" value="1"/>
</dbReference>
<evidence type="ECO:0000256" key="6">
    <source>
        <dbReference type="ARBA" id="ARBA00023033"/>
    </source>
</evidence>
<evidence type="ECO:0000313" key="18">
    <source>
        <dbReference type="Proteomes" id="UP000483004"/>
    </source>
</evidence>
<dbReference type="InterPro" id="IPR013786">
    <property type="entry name" value="AcylCoA_DH/ox_N"/>
</dbReference>
<evidence type="ECO:0000256" key="2">
    <source>
        <dbReference type="ARBA" id="ARBA00022630"/>
    </source>
</evidence>
<dbReference type="PANTHER" id="PTHR43884">
    <property type="entry name" value="ACYL-COA DEHYDROGENASE"/>
    <property type="match status" value="1"/>
</dbReference>
<dbReference type="EC" id="1.14.14.21" evidence="9"/>